<feature type="transmembrane region" description="Helical" evidence="1">
    <location>
        <begin position="148"/>
        <end position="168"/>
    </location>
</feature>
<feature type="transmembrane region" description="Helical" evidence="1">
    <location>
        <begin position="173"/>
        <end position="193"/>
    </location>
</feature>
<dbReference type="Proteomes" id="UP000824239">
    <property type="component" value="Unassembled WGS sequence"/>
</dbReference>
<keyword evidence="1" id="KW-0812">Transmembrane</keyword>
<comment type="caution">
    <text evidence="2">The sequence shown here is derived from an EMBL/GenBank/DDBJ whole genome shotgun (WGS) entry which is preliminary data.</text>
</comment>
<feature type="transmembrane region" description="Helical" evidence="1">
    <location>
        <begin position="21"/>
        <end position="48"/>
    </location>
</feature>
<organism evidence="2 3">
    <name type="scientific">Candidatus Avoscillospira avicola</name>
    <dbReference type="NCBI Taxonomy" id="2840706"/>
    <lineage>
        <taxon>Bacteria</taxon>
        <taxon>Bacillati</taxon>
        <taxon>Bacillota</taxon>
        <taxon>Clostridia</taxon>
        <taxon>Eubacteriales</taxon>
        <taxon>Oscillospiraceae</taxon>
        <taxon>Oscillospiraceae incertae sedis</taxon>
        <taxon>Candidatus Avoscillospira</taxon>
    </lineage>
</organism>
<evidence type="ECO:0000256" key="1">
    <source>
        <dbReference type="SAM" id="Phobius"/>
    </source>
</evidence>
<gene>
    <name evidence="2" type="ORF">IAA53_07725</name>
</gene>
<dbReference type="EMBL" id="DVHE01000058">
    <property type="protein sequence ID" value="HIR51160.1"/>
    <property type="molecule type" value="Genomic_DNA"/>
</dbReference>
<dbReference type="Pfam" id="PF04854">
    <property type="entry name" value="DUF624"/>
    <property type="match status" value="1"/>
</dbReference>
<evidence type="ECO:0000313" key="3">
    <source>
        <dbReference type="Proteomes" id="UP000824239"/>
    </source>
</evidence>
<protein>
    <submittedName>
        <fullName evidence="2">DUF624 domain-containing protein</fullName>
    </submittedName>
</protein>
<dbReference type="InterPro" id="IPR006938">
    <property type="entry name" value="DUF624"/>
</dbReference>
<reference evidence="2" key="2">
    <citation type="journal article" date="2021" name="PeerJ">
        <title>Extensive microbial diversity within the chicken gut microbiome revealed by metagenomics and culture.</title>
        <authorList>
            <person name="Gilroy R."/>
            <person name="Ravi A."/>
            <person name="Getino M."/>
            <person name="Pursley I."/>
            <person name="Horton D.L."/>
            <person name="Alikhan N.F."/>
            <person name="Baker D."/>
            <person name="Gharbi K."/>
            <person name="Hall N."/>
            <person name="Watson M."/>
            <person name="Adriaenssens E.M."/>
            <person name="Foster-Nyarko E."/>
            <person name="Jarju S."/>
            <person name="Secka A."/>
            <person name="Antonio M."/>
            <person name="Oren A."/>
            <person name="Chaudhuri R.R."/>
            <person name="La Ragione R."/>
            <person name="Hildebrand F."/>
            <person name="Pallen M.J."/>
        </authorList>
    </citation>
    <scope>NUCLEOTIDE SEQUENCE</scope>
    <source>
        <strain evidence="2">ChiBcec15-4380</strain>
    </source>
</reference>
<feature type="transmembrane region" description="Helical" evidence="1">
    <location>
        <begin position="103"/>
        <end position="124"/>
    </location>
</feature>
<accession>A0A9D1IXQ7</accession>
<dbReference type="AlphaFoldDB" id="A0A9D1IXQ7"/>
<evidence type="ECO:0000313" key="2">
    <source>
        <dbReference type="EMBL" id="HIR51160.1"/>
    </source>
</evidence>
<keyword evidence="1" id="KW-0472">Membrane</keyword>
<proteinExistence type="predicted"/>
<keyword evidence="1" id="KW-1133">Transmembrane helix</keyword>
<sequence>MSIFRLDSPLMRGLTKLADLMLLNILAVVCSIPIITLGASASALYYAVGHLQEDEGSPTRDFFHAFRQNLKQATVIWLILAVTGAALLFATLYYLAVNMTGGTILLTITCLAWLLWAFLFSWVFPLQCKFENTVRNTLNNALLLSLGYFPRSLLMAVINAVPVVLALLLPRHFLAGGIVWLGIWFSLAASINWRLLKKPLERLIASSEVQEQDEQA</sequence>
<reference evidence="2" key="1">
    <citation type="submission" date="2020-10" db="EMBL/GenBank/DDBJ databases">
        <authorList>
            <person name="Gilroy R."/>
        </authorList>
    </citation>
    <scope>NUCLEOTIDE SEQUENCE</scope>
    <source>
        <strain evidence="2">ChiBcec15-4380</strain>
    </source>
</reference>
<name>A0A9D1IXQ7_9FIRM</name>
<feature type="transmembrane region" description="Helical" evidence="1">
    <location>
        <begin position="75"/>
        <end position="96"/>
    </location>
</feature>